<dbReference type="SUPFAM" id="SSF56801">
    <property type="entry name" value="Acetyl-CoA synthetase-like"/>
    <property type="match status" value="1"/>
</dbReference>
<dbReference type="Gene3D" id="3.30.300.30">
    <property type="match status" value="1"/>
</dbReference>
<evidence type="ECO:0000313" key="3">
    <source>
        <dbReference type="EMBL" id="MEQ2511948.1"/>
    </source>
</evidence>
<dbReference type="RefSeq" id="WP_349136649.1">
    <property type="nucleotide sequence ID" value="NZ_JBBMFF010000252.1"/>
</dbReference>
<dbReference type="InterPro" id="IPR050237">
    <property type="entry name" value="ATP-dep_AMP-bd_enzyme"/>
</dbReference>
<organism evidence="3 4">
    <name type="scientific">Faecousia intestinalis</name>
    <dbReference type="NCBI Taxonomy" id="3133167"/>
    <lineage>
        <taxon>Bacteria</taxon>
        <taxon>Bacillati</taxon>
        <taxon>Bacillota</taxon>
        <taxon>Clostridia</taxon>
        <taxon>Eubacteriales</taxon>
        <taxon>Oscillospiraceae</taxon>
        <taxon>Faecousia</taxon>
    </lineage>
</organism>
<gene>
    <name evidence="3" type="ORF">WMO66_11975</name>
</gene>
<sequence>MVFWKRELRELEASGHRFEDIFRIFSTEFTDTPFSLQFTAGQTQRMSYAELTALTNRLARVLHARFAGQEGAFLAIRMENSPLWVAAFFGTLMAGFRPLLLNLRLDDATLAPVEQLAAGVLTDRPRAGCIDLSAAGDAAGFTPVWADEIALMTSGTTGTPKLVLYDGAAITAQLLQSESIVRKCPEVKHDRLARELRMLAFLPFYHIFGLMASLLWFIFFGVTFVFLERYDSRSIQYACKVGRVTHFFAVPAVWEQTARQLLREAERQGQKEKLLRAVRFSNGLQSVFPRLGARLARRVLFRRVREQALGTEPMFCISGGGFLQPQAAELMNGLGYGMHNGYGMTETGILSVELSRRAKWRLSGGVGQPLQALSGGWRIAEDGVLELRSPLLYTAMLENGVRVPRDPEAWFRTRDVFRAEGGRWYMEARQGDLIIGANGENLSPDLIEQRLALQAGTASCVLGMELEGDERPVLIVQTAADDYARARASAAAYEAVARLPLTMRPARIFLTEQELPISFGKPRRAELREKLADGSIVLTPAHRPEPEELTRLEDESSRALVQELCELLGSVTGQTVGPDTQLLQELGVDSLTYYNIFSAVSERYGISLTMDAAHPLFTARDFAAAVQAEREAVE</sequence>
<comment type="caution">
    <text evidence="3">The sequence shown here is derived from an EMBL/GenBank/DDBJ whole genome shotgun (WGS) entry which is preliminary data.</text>
</comment>
<dbReference type="EMBL" id="JBBMFF010000252">
    <property type="protein sequence ID" value="MEQ2511948.1"/>
    <property type="molecule type" value="Genomic_DNA"/>
</dbReference>
<dbReference type="InterPro" id="IPR009081">
    <property type="entry name" value="PP-bd_ACP"/>
</dbReference>
<keyword evidence="4" id="KW-1185">Reference proteome</keyword>
<dbReference type="InterPro" id="IPR000873">
    <property type="entry name" value="AMP-dep_synth/lig_dom"/>
</dbReference>
<feature type="domain" description="Carrier" evidence="2">
    <location>
        <begin position="551"/>
        <end position="630"/>
    </location>
</feature>
<dbReference type="PROSITE" id="PS50075">
    <property type="entry name" value="CARRIER"/>
    <property type="match status" value="1"/>
</dbReference>
<dbReference type="Pfam" id="PF00550">
    <property type="entry name" value="PP-binding"/>
    <property type="match status" value="1"/>
</dbReference>
<dbReference type="PANTHER" id="PTHR43767">
    <property type="entry name" value="LONG-CHAIN-FATTY-ACID--COA LIGASE"/>
    <property type="match status" value="1"/>
</dbReference>
<dbReference type="Proteomes" id="UP001491552">
    <property type="component" value="Unassembled WGS sequence"/>
</dbReference>
<accession>A0ABV1G951</accession>
<dbReference type="Gene3D" id="1.10.1200.10">
    <property type="entry name" value="ACP-like"/>
    <property type="match status" value="1"/>
</dbReference>
<protein>
    <submittedName>
        <fullName evidence="3">AMP-binding protein</fullName>
    </submittedName>
</protein>
<evidence type="ECO:0000256" key="1">
    <source>
        <dbReference type="SAM" id="Phobius"/>
    </source>
</evidence>
<keyword evidence="1" id="KW-1133">Transmembrane helix</keyword>
<dbReference type="Gene3D" id="3.40.50.12780">
    <property type="entry name" value="N-terminal domain of ligase-like"/>
    <property type="match status" value="1"/>
</dbReference>
<dbReference type="InterPro" id="IPR036736">
    <property type="entry name" value="ACP-like_sf"/>
</dbReference>
<reference evidence="3 4" key="1">
    <citation type="submission" date="2024-03" db="EMBL/GenBank/DDBJ databases">
        <title>Human intestinal bacterial collection.</title>
        <authorList>
            <person name="Pauvert C."/>
            <person name="Hitch T.C.A."/>
            <person name="Clavel T."/>
        </authorList>
    </citation>
    <scope>NUCLEOTIDE SEQUENCE [LARGE SCALE GENOMIC DNA]</scope>
    <source>
        <strain evidence="3 4">CLA-AA-H192</strain>
    </source>
</reference>
<evidence type="ECO:0000259" key="2">
    <source>
        <dbReference type="PROSITE" id="PS50075"/>
    </source>
</evidence>
<dbReference type="Pfam" id="PF00501">
    <property type="entry name" value="AMP-binding"/>
    <property type="match status" value="2"/>
</dbReference>
<proteinExistence type="predicted"/>
<name>A0ABV1G951_9FIRM</name>
<evidence type="ECO:0000313" key="4">
    <source>
        <dbReference type="Proteomes" id="UP001491552"/>
    </source>
</evidence>
<dbReference type="PANTHER" id="PTHR43767:SF1">
    <property type="entry name" value="NONRIBOSOMAL PEPTIDE SYNTHASE PES1 (EUROFUNG)-RELATED"/>
    <property type="match status" value="1"/>
</dbReference>
<feature type="transmembrane region" description="Helical" evidence="1">
    <location>
        <begin position="204"/>
        <end position="227"/>
    </location>
</feature>
<dbReference type="SUPFAM" id="SSF47336">
    <property type="entry name" value="ACP-like"/>
    <property type="match status" value="1"/>
</dbReference>
<keyword evidence="1" id="KW-0812">Transmembrane</keyword>
<dbReference type="InterPro" id="IPR045851">
    <property type="entry name" value="AMP-bd_C_sf"/>
</dbReference>
<dbReference type="InterPro" id="IPR042099">
    <property type="entry name" value="ANL_N_sf"/>
</dbReference>
<keyword evidence="1" id="KW-0472">Membrane</keyword>